<keyword evidence="1" id="KW-0677">Repeat</keyword>
<protein>
    <submittedName>
        <fullName evidence="4">Ankyrin repeat protein</fullName>
    </submittedName>
</protein>
<sequence>MRKLQLILLLLVAFIALETKPWIKPDTLEQAVCRSNIFWVGVYLARGDDVNGQQDDSNFNPTPLISALDTAGCPKPLPNLWARMLVFAGADVNRATKNGSTPLMMAVSEQNVAMVRFLLEKGARVEERTESGVSALDIASNLKNEELVKLLQGAPGP</sequence>
<dbReference type="InterPro" id="IPR036770">
    <property type="entry name" value="Ankyrin_rpt-contain_sf"/>
</dbReference>
<dbReference type="PROSITE" id="PS50088">
    <property type="entry name" value="ANK_REPEAT"/>
    <property type="match status" value="1"/>
</dbReference>
<keyword evidence="5" id="KW-1185">Reference proteome</keyword>
<accession>A0ABU0IJ88</accession>
<dbReference type="PROSITE" id="PS50297">
    <property type="entry name" value="ANK_REP_REGION"/>
    <property type="match status" value="1"/>
</dbReference>
<keyword evidence="2 3" id="KW-0040">ANK repeat</keyword>
<dbReference type="RefSeq" id="WP_307159483.1">
    <property type="nucleotide sequence ID" value="NZ_JAUSWH010000013.1"/>
</dbReference>
<evidence type="ECO:0000256" key="1">
    <source>
        <dbReference type="ARBA" id="ARBA00022737"/>
    </source>
</evidence>
<evidence type="ECO:0000256" key="2">
    <source>
        <dbReference type="ARBA" id="ARBA00023043"/>
    </source>
</evidence>
<feature type="repeat" description="ANK" evidence="3">
    <location>
        <begin position="98"/>
        <end position="130"/>
    </location>
</feature>
<proteinExistence type="predicted"/>
<dbReference type="InterPro" id="IPR002110">
    <property type="entry name" value="Ankyrin_rpt"/>
</dbReference>
<gene>
    <name evidence="4" type="ORF">QO005_003660</name>
</gene>
<dbReference type="PANTHER" id="PTHR24141">
    <property type="entry name" value="2-5A-DEPENDENT RIBONUCLEASE"/>
    <property type="match status" value="1"/>
</dbReference>
<comment type="caution">
    <text evidence="4">The sequence shown here is derived from an EMBL/GenBank/DDBJ whole genome shotgun (WGS) entry which is preliminary data.</text>
</comment>
<dbReference type="Pfam" id="PF12796">
    <property type="entry name" value="Ank_2"/>
    <property type="match status" value="1"/>
</dbReference>
<evidence type="ECO:0000313" key="4">
    <source>
        <dbReference type="EMBL" id="MDQ0457311.1"/>
    </source>
</evidence>
<name>A0ABU0IJ88_9HYPH</name>
<evidence type="ECO:0000313" key="5">
    <source>
        <dbReference type="Proteomes" id="UP001235269"/>
    </source>
</evidence>
<dbReference type="EMBL" id="JAUSWH010000013">
    <property type="protein sequence ID" value="MDQ0457311.1"/>
    <property type="molecule type" value="Genomic_DNA"/>
</dbReference>
<dbReference type="SMART" id="SM00248">
    <property type="entry name" value="ANK"/>
    <property type="match status" value="1"/>
</dbReference>
<dbReference type="Proteomes" id="UP001235269">
    <property type="component" value="Unassembled WGS sequence"/>
</dbReference>
<dbReference type="Gene3D" id="1.25.40.20">
    <property type="entry name" value="Ankyrin repeat-containing domain"/>
    <property type="match status" value="1"/>
</dbReference>
<dbReference type="PANTHER" id="PTHR24141:SF1">
    <property type="entry name" value="2-5A-DEPENDENT RIBONUCLEASE"/>
    <property type="match status" value="1"/>
</dbReference>
<dbReference type="SUPFAM" id="SSF48403">
    <property type="entry name" value="Ankyrin repeat"/>
    <property type="match status" value="1"/>
</dbReference>
<reference evidence="4 5" key="1">
    <citation type="submission" date="2023-07" db="EMBL/GenBank/DDBJ databases">
        <title>Genomic Encyclopedia of Type Strains, Phase IV (KMG-IV): sequencing the most valuable type-strain genomes for metagenomic binning, comparative biology and taxonomic classification.</title>
        <authorList>
            <person name="Goeker M."/>
        </authorList>
    </citation>
    <scope>NUCLEOTIDE SEQUENCE [LARGE SCALE GENOMIC DNA]</scope>
    <source>
        <strain evidence="4 5">DSM 100301</strain>
    </source>
</reference>
<organism evidence="4 5">
    <name type="scientific">Rhizobium paknamense</name>
    <dbReference type="NCBI Taxonomy" id="1206817"/>
    <lineage>
        <taxon>Bacteria</taxon>
        <taxon>Pseudomonadati</taxon>
        <taxon>Pseudomonadota</taxon>
        <taxon>Alphaproteobacteria</taxon>
        <taxon>Hyphomicrobiales</taxon>
        <taxon>Rhizobiaceae</taxon>
        <taxon>Rhizobium/Agrobacterium group</taxon>
        <taxon>Rhizobium</taxon>
    </lineage>
</organism>
<evidence type="ECO:0000256" key="3">
    <source>
        <dbReference type="PROSITE-ProRule" id="PRU00023"/>
    </source>
</evidence>